<dbReference type="SUPFAM" id="SSF103473">
    <property type="entry name" value="MFS general substrate transporter"/>
    <property type="match status" value="1"/>
</dbReference>
<evidence type="ECO:0000256" key="6">
    <source>
        <dbReference type="SAM" id="Phobius"/>
    </source>
</evidence>
<evidence type="ECO:0000256" key="4">
    <source>
        <dbReference type="ARBA" id="ARBA00022989"/>
    </source>
</evidence>
<dbReference type="PROSITE" id="PS50850">
    <property type="entry name" value="MFS"/>
    <property type="match status" value="1"/>
</dbReference>
<dbReference type="Gene3D" id="1.20.1250.20">
    <property type="entry name" value="MFS general substrate transporter like domains"/>
    <property type="match status" value="2"/>
</dbReference>
<name>A0ABT7L1F7_9BACI</name>
<keyword evidence="9" id="KW-1185">Reference proteome</keyword>
<keyword evidence="4 6" id="KW-1133">Transmembrane helix</keyword>
<dbReference type="InterPro" id="IPR036259">
    <property type="entry name" value="MFS_trans_sf"/>
</dbReference>
<dbReference type="InterPro" id="IPR020846">
    <property type="entry name" value="MFS_dom"/>
</dbReference>
<gene>
    <name evidence="8" type="ORF">QQS35_04315</name>
</gene>
<dbReference type="Pfam" id="PF07690">
    <property type="entry name" value="MFS_1"/>
    <property type="match status" value="1"/>
</dbReference>
<feature type="transmembrane region" description="Helical" evidence="6">
    <location>
        <begin position="288"/>
        <end position="310"/>
    </location>
</feature>
<evidence type="ECO:0000256" key="2">
    <source>
        <dbReference type="ARBA" id="ARBA00022448"/>
    </source>
</evidence>
<comment type="subcellular location">
    <subcellularLocation>
        <location evidence="1">Cell membrane</location>
        <topology evidence="1">Multi-pass membrane protein</topology>
    </subcellularLocation>
</comment>
<protein>
    <submittedName>
        <fullName evidence="8">MFS transporter</fullName>
    </submittedName>
</protein>
<feature type="transmembrane region" description="Helical" evidence="6">
    <location>
        <begin position="196"/>
        <end position="214"/>
    </location>
</feature>
<feature type="transmembrane region" description="Helical" evidence="6">
    <location>
        <begin position="380"/>
        <end position="402"/>
    </location>
</feature>
<feature type="domain" description="Major facilitator superfamily (MFS) profile" evidence="7">
    <location>
        <begin position="32"/>
        <end position="432"/>
    </location>
</feature>
<feature type="transmembrane region" description="Helical" evidence="6">
    <location>
        <begin position="124"/>
        <end position="144"/>
    </location>
</feature>
<feature type="transmembrane region" description="Helical" evidence="6">
    <location>
        <begin position="97"/>
        <end position="118"/>
    </location>
</feature>
<dbReference type="InterPro" id="IPR011701">
    <property type="entry name" value="MFS"/>
</dbReference>
<keyword evidence="5 6" id="KW-0472">Membrane</keyword>
<feature type="transmembrane region" description="Helical" evidence="6">
    <location>
        <begin position="408"/>
        <end position="428"/>
    </location>
</feature>
<organism evidence="8 9">
    <name type="scientific">Aquibacillus rhizosphaerae</name>
    <dbReference type="NCBI Taxonomy" id="3051431"/>
    <lineage>
        <taxon>Bacteria</taxon>
        <taxon>Bacillati</taxon>
        <taxon>Bacillota</taxon>
        <taxon>Bacilli</taxon>
        <taxon>Bacillales</taxon>
        <taxon>Bacillaceae</taxon>
        <taxon>Aquibacillus</taxon>
    </lineage>
</organism>
<dbReference type="PANTHER" id="PTHR23534">
    <property type="entry name" value="MFS PERMEASE"/>
    <property type="match status" value="1"/>
</dbReference>
<evidence type="ECO:0000256" key="3">
    <source>
        <dbReference type="ARBA" id="ARBA00022692"/>
    </source>
</evidence>
<dbReference type="Proteomes" id="UP001235343">
    <property type="component" value="Unassembled WGS sequence"/>
</dbReference>
<accession>A0ABT7L1F7</accession>
<feature type="transmembrane region" description="Helical" evidence="6">
    <location>
        <begin position="341"/>
        <end position="368"/>
    </location>
</feature>
<feature type="transmembrane region" description="Helical" evidence="6">
    <location>
        <begin position="253"/>
        <end position="276"/>
    </location>
</feature>
<dbReference type="EMBL" id="JASTZU010000018">
    <property type="protein sequence ID" value="MDL4839682.1"/>
    <property type="molecule type" value="Genomic_DNA"/>
</dbReference>
<reference evidence="8 9" key="1">
    <citation type="submission" date="2023-06" db="EMBL/GenBank/DDBJ databases">
        <title>Aquibacillus rhizosphaerae LR5S19.</title>
        <authorList>
            <person name="Sun J.-Q."/>
        </authorList>
    </citation>
    <scope>NUCLEOTIDE SEQUENCE [LARGE SCALE GENOMIC DNA]</scope>
    <source>
        <strain evidence="8 9">LR5S19</strain>
    </source>
</reference>
<feature type="transmembrane region" description="Helical" evidence="6">
    <location>
        <begin position="317"/>
        <end position="335"/>
    </location>
</feature>
<evidence type="ECO:0000256" key="1">
    <source>
        <dbReference type="ARBA" id="ARBA00004651"/>
    </source>
</evidence>
<feature type="transmembrane region" description="Helical" evidence="6">
    <location>
        <begin position="70"/>
        <end position="90"/>
    </location>
</feature>
<comment type="caution">
    <text evidence="8">The sequence shown here is derived from an EMBL/GenBank/DDBJ whole genome shotgun (WGS) entry which is preliminary data.</text>
</comment>
<evidence type="ECO:0000259" key="7">
    <source>
        <dbReference type="PROSITE" id="PS50850"/>
    </source>
</evidence>
<evidence type="ECO:0000256" key="5">
    <source>
        <dbReference type="ARBA" id="ARBA00023136"/>
    </source>
</evidence>
<dbReference type="PANTHER" id="PTHR23534:SF1">
    <property type="entry name" value="MAJOR FACILITATOR SUPERFAMILY PROTEIN"/>
    <property type="match status" value="1"/>
</dbReference>
<feature type="transmembrane region" description="Helical" evidence="6">
    <location>
        <begin position="156"/>
        <end position="176"/>
    </location>
</feature>
<proteinExistence type="predicted"/>
<feature type="transmembrane region" description="Helical" evidence="6">
    <location>
        <begin position="33"/>
        <end position="58"/>
    </location>
</feature>
<keyword evidence="3 6" id="KW-0812">Transmembrane</keyword>
<evidence type="ECO:0000313" key="9">
    <source>
        <dbReference type="Proteomes" id="UP001235343"/>
    </source>
</evidence>
<keyword evidence="2" id="KW-0813">Transport</keyword>
<sequence>MSMHVKADKNCTELINAYINNPEKQRKLYKRTFIIIMIAQILGGAGLAAGITVGALLAEDMLGTDSYAGVPVALFTLGSAGASMLVGNLSQRFGRSIGLATGFITGGIGALGVVISAIMGNIVLLFLSLLVYGAGTATNLQARYAGTDLASVKQRATAVSVALVSTTFGAVAGPNLVDVMGQFAKLLGIPPLAGPFILAATAFILAGIVVFTFLHPDPLKIAQALALNNQQDEEEIVGKEIEIESTNINQRGIIVGATVMVLTQLVMVAVMTMTPVHMGGHGHDLSKVGLIIGIHIGAMYLPSLITGILVDKVGRHLMVVVSGLTLLLAGVLAAYGPTDSIFVLTIALALLGLGWNFGLISGTALIVDSTILSNRARTQGTVDVLVALAGATGGALSGIVMASWSYTVLSLASGILSLILVPVVLVFLRKNNQ</sequence>
<evidence type="ECO:0000313" key="8">
    <source>
        <dbReference type="EMBL" id="MDL4839682.1"/>
    </source>
</evidence>
<dbReference type="RefSeq" id="WP_285930618.1">
    <property type="nucleotide sequence ID" value="NZ_JASTZU010000018.1"/>
</dbReference>